<dbReference type="PANTHER" id="PTHR42940:SF5">
    <property type="entry name" value="ALCOHOL DEHYDROGENASE 2"/>
    <property type="match status" value="1"/>
</dbReference>
<evidence type="ECO:0000256" key="1">
    <source>
        <dbReference type="ARBA" id="ARBA00001947"/>
    </source>
</evidence>
<dbReference type="Gene3D" id="3.40.50.720">
    <property type="entry name" value="NAD(P)-binding Rossmann-like Domain"/>
    <property type="match status" value="1"/>
</dbReference>
<feature type="domain" description="Enoyl reductase (ER)" evidence="8">
    <location>
        <begin position="16"/>
        <end position="361"/>
    </location>
</feature>
<dbReference type="CDD" id="cd08297">
    <property type="entry name" value="CAD3"/>
    <property type="match status" value="1"/>
</dbReference>
<comment type="caution">
    <text evidence="9">The sequence shown here is derived from an EMBL/GenBank/DDBJ whole genome shotgun (WGS) entry which is preliminary data.</text>
</comment>
<dbReference type="RefSeq" id="XP_016602701.1">
    <property type="nucleotide sequence ID" value="XM_016738634.1"/>
</dbReference>
<dbReference type="InterPro" id="IPR011032">
    <property type="entry name" value="GroES-like_sf"/>
</dbReference>
<dbReference type="AlphaFoldDB" id="A0A0A2K2Y7"/>
<dbReference type="STRING" id="27334.A0A0A2K2Y7"/>
<dbReference type="PROSITE" id="PS00059">
    <property type="entry name" value="ADH_ZINC"/>
    <property type="match status" value="1"/>
</dbReference>
<dbReference type="Pfam" id="PF08240">
    <property type="entry name" value="ADH_N"/>
    <property type="match status" value="1"/>
</dbReference>
<evidence type="ECO:0000313" key="10">
    <source>
        <dbReference type="Proteomes" id="UP000030143"/>
    </source>
</evidence>
<keyword evidence="6" id="KW-0520">NAD</keyword>
<gene>
    <name evidence="9" type="ORF">PEX2_013570</name>
</gene>
<dbReference type="InterPro" id="IPR020843">
    <property type="entry name" value="ER"/>
</dbReference>
<sequence length="366" mass="38042">MQIPKTHKAVVYDQPGKISTSLLEIETPAPGHGQVLIKMTHSGICHSDLSLMAKTLTVQWSWLPEPVKAGQIGGHEGVGVVAQLGPSSETSGVKVGDRVGIKWIASACGSCMPCLAGADGVCENAVVSGYTCPGTFQQYTLAPAHYVTPIPDGLASEVAAPLLCGGLTVYSALKKCRAHAGDWVVIAGAGGGLGHLGVQLGGRGMGFRIIGLDIGSKEEFVKDCGAEAFVDISEYPTSDGKTAADRILEITGNLGAAASIVCSGSNAAYDEALSYLRFNGTLVCVGVPYEAKAIASAFPHALVSKQLAIVGSTVGNRREAIETLAMAKRVATTPFQVEKVENINTVFNEMKAGKLQGRVVLDLQSF</sequence>
<dbReference type="OrthoDB" id="1879366at2759"/>
<dbReference type="Proteomes" id="UP000030143">
    <property type="component" value="Unassembled WGS sequence"/>
</dbReference>
<dbReference type="InterPro" id="IPR002328">
    <property type="entry name" value="ADH_Zn_CS"/>
</dbReference>
<evidence type="ECO:0000256" key="7">
    <source>
        <dbReference type="RuleBase" id="RU361277"/>
    </source>
</evidence>
<dbReference type="HOGENOM" id="CLU_026673_20_1_1"/>
<dbReference type="VEuPathDB" id="FungiDB:PEXP_001110"/>
<dbReference type="InterPro" id="IPR013154">
    <property type="entry name" value="ADH-like_N"/>
</dbReference>
<dbReference type="InterPro" id="IPR013149">
    <property type="entry name" value="ADH-like_C"/>
</dbReference>
<name>A0A0A2K2Y7_PENEN</name>
<dbReference type="FunFam" id="3.40.50.720:FF:000039">
    <property type="entry name" value="Alcohol dehydrogenase AdhP"/>
    <property type="match status" value="1"/>
</dbReference>
<organism evidence="9 10">
    <name type="scientific">Penicillium expansum</name>
    <name type="common">Blue mold rot fungus</name>
    <dbReference type="NCBI Taxonomy" id="27334"/>
    <lineage>
        <taxon>Eukaryota</taxon>
        <taxon>Fungi</taxon>
        <taxon>Dikarya</taxon>
        <taxon>Ascomycota</taxon>
        <taxon>Pezizomycotina</taxon>
        <taxon>Eurotiomycetes</taxon>
        <taxon>Eurotiomycetidae</taxon>
        <taxon>Eurotiales</taxon>
        <taxon>Aspergillaceae</taxon>
        <taxon>Penicillium</taxon>
    </lineage>
</organism>
<evidence type="ECO:0000256" key="2">
    <source>
        <dbReference type="ARBA" id="ARBA00008072"/>
    </source>
</evidence>
<evidence type="ECO:0000256" key="5">
    <source>
        <dbReference type="ARBA" id="ARBA00023002"/>
    </source>
</evidence>
<keyword evidence="4 7" id="KW-0862">Zinc</keyword>
<reference evidence="9 10" key="1">
    <citation type="journal article" date="2015" name="Mol. Plant Microbe Interact.">
        <title>Genome, transcriptome, and functional analyses of Penicillium expansum provide new insights into secondary metabolism and pathogenicity.</title>
        <authorList>
            <person name="Ballester A.R."/>
            <person name="Marcet-Houben M."/>
            <person name="Levin E."/>
            <person name="Sela N."/>
            <person name="Selma-Lazaro C."/>
            <person name="Carmona L."/>
            <person name="Wisniewski M."/>
            <person name="Droby S."/>
            <person name="Gonzalez-Candelas L."/>
            <person name="Gabaldon T."/>
        </authorList>
    </citation>
    <scope>NUCLEOTIDE SEQUENCE [LARGE SCALE GENOMIC DNA]</scope>
    <source>
        <strain evidence="9 10">MD-8</strain>
    </source>
</reference>
<keyword evidence="5" id="KW-0560">Oxidoreductase</keyword>
<dbReference type="SUPFAM" id="SSF50129">
    <property type="entry name" value="GroES-like"/>
    <property type="match status" value="1"/>
</dbReference>
<proteinExistence type="inferred from homology"/>
<dbReference type="GO" id="GO:0004022">
    <property type="term" value="F:alcohol dehydrogenase (NAD+) activity"/>
    <property type="evidence" value="ECO:0007669"/>
    <property type="project" value="TreeGrafter"/>
</dbReference>
<evidence type="ECO:0000256" key="3">
    <source>
        <dbReference type="ARBA" id="ARBA00022723"/>
    </source>
</evidence>
<dbReference type="GO" id="GO:0008270">
    <property type="term" value="F:zinc ion binding"/>
    <property type="evidence" value="ECO:0007669"/>
    <property type="project" value="InterPro"/>
</dbReference>
<dbReference type="GO" id="GO:0005737">
    <property type="term" value="C:cytoplasm"/>
    <property type="evidence" value="ECO:0007669"/>
    <property type="project" value="TreeGrafter"/>
</dbReference>
<dbReference type="Gene3D" id="3.90.180.10">
    <property type="entry name" value="Medium-chain alcohol dehydrogenases, catalytic domain"/>
    <property type="match status" value="1"/>
</dbReference>
<dbReference type="InterPro" id="IPR036291">
    <property type="entry name" value="NAD(P)-bd_dom_sf"/>
</dbReference>
<comment type="cofactor">
    <cofactor evidence="1 7">
        <name>Zn(2+)</name>
        <dbReference type="ChEBI" id="CHEBI:29105"/>
    </cofactor>
</comment>
<evidence type="ECO:0000313" key="9">
    <source>
        <dbReference type="EMBL" id="KGO62049.1"/>
    </source>
</evidence>
<protein>
    <submittedName>
        <fullName evidence="9">Polyketide synthase, enoylreductase</fullName>
    </submittedName>
</protein>
<keyword evidence="3 7" id="KW-0479">Metal-binding</keyword>
<dbReference type="PhylomeDB" id="A0A0A2K2Y7"/>
<keyword evidence="10" id="KW-1185">Reference proteome</keyword>
<evidence type="ECO:0000256" key="6">
    <source>
        <dbReference type="ARBA" id="ARBA00023027"/>
    </source>
</evidence>
<accession>A0A0A2K2Y7</accession>
<dbReference type="GeneID" id="27674053"/>
<dbReference type="SUPFAM" id="SSF51735">
    <property type="entry name" value="NAD(P)-binding Rossmann-fold domains"/>
    <property type="match status" value="1"/>
</dbReference>
<dbReference type="Pfam" id="PF00107">
    <property type="entry name" value="ADH_zinc_N"/>
    <property type="match status" value="1"/>
</dbReference>
<evidence type="ECO:0000259" key="8">
    <source>
        <dbReference type="SMART" id="SM00829"/>
    </source>
</evidence>
<comment type="similarity">
    <text evidence="2 7">Belongs to the zinc-containing alcohol dehydrogenase family.</text>
</comment>
<dbReference type="PANTHER" id="PTHR42940">
    <property type="entry name" value="ALCOHOL DEHYDROGENASE 1-RELATED"/>
    <property type="match status" value="1"/>
</dbReference>
<evidence type="ECO:0000256" key="4">
    <source>
        <dbReference type="ARBA" id="ARBA00022833"/>
    </source>
</evidence>
<dbReference type="EMBL" id="JQFZ01000026">
    <property type="protein sequence ID" value="KGO62049.1"/>
    <property type="molecule type" value="Genomic_DNA"/>
</dbReference>
<dbReference type="SMART" id="SM00829">
    <property type="entry name" value="PKS_ER"/>
    <property type="match status" value="1"/>
</dbReference>